<sequence>MGVAILFKFFQYKARFLSHKFEVPKAVIQYIAKKIETLAEQYAQRPYSAKTIGTLVSLLI</sequence>
<accession>A0A4Y8Q467</accession>
<dbReference type="EMBL" id="MYFO01000010">
    <property type="protein sequence ID" value="TFE88267.1"/>
    <property type="molecule type" value="Genomic_DNA"/>
</dbReference>
<dbReference type="RefSeq" id="WP_134752338.1">
    <property type="nucleotide sequence ID" value="NZ_MYFO02000004.1"/>
</dbReference>
<comment type="caution">
    <text evidence="1">The sequence shown here is derived from an EMBL/GenBank/DDBJ whole genome shotgun (WGS) entry which is preliminary data.</text>
</comment>
<reference evidence="1 2" key="1">
    <citation type="submission" date="2017-03" db="EMBL/GenBank/DDBJ databases">
        <title>Isolation of Levoglucosan Utilizing Bacteria.</title>
        <authorList>
            <person name="Arya A.S."/>
        </authorList>
    </citation>
    <scope>NUCLEOTIDE SEQUENCE [LARGE SCALE GENOMIC DNA]</scope>
    <source>
        <strain evidence="1 2">MEC069</strain>
    </source>
</reference>
<evidence type="ECO:0000313" key="2">
    <source>
        <dbReference type="Proteomes" id="UP000298246"/>
    </source>
</evidence>
<protein>
    <submittedName>
        <fullName evidence="1">Uncharacterized protein</fullName>
    </submittedName>
</protein>
<gene>
    <name evidence="1" type="ORF">B5M42_10080</name>
</gene>
<name>A0A4Y8Q467_9BACL</name>
<organism evidence="1 2">
    <name type="scientific">Paenibacillus athensensis</name>
    <dbReference type="NCBI Taxonomy" id="1967502"/>
    <lineage>
        <taxon>Bacteria</taxon>
        <taxon>Bacillati</taxon>
        <taxon>Bacillota</taxon>
        <taxon>Bacilli</taxon>
        <taxon>Bacillales</taxon>
        <taxon>Paenibacillaceae</taxon>
        <taxon>Paenibacillus</taxon>
    </lineage>
</organism>
<proteinExistence type="predicted"/>
<evidence type="ECO:0000313" key="1">
    <source>
        <dbReference type="EMBL" id="TFE88267.1"/>
    </source>
</evidence>
<dbReference type="AlphaFoldDB" id="A0A4Y8Q467"/>
<dbReference type="OrthoDB" id="51846at2"/>
<dbReference type="Proteomes" id="UP000298246">
    <property type="component" value="Unassembled WGS sequence"/>
</dbReference>
<keyword evidence="2" id="KW-1185">Reference proteome</keyword>